<dbReference type="FunFam" id="1.10.418.10:FF:000006">
    <property type="entry name" value="Filamin-B isoform A"/>
    <property type="match status" value="1"/>
</dbReference>
<dbReference type="InterPro" id="IPR013783">
    <property type="entry name" value="Ig-like_fold"/>
</dbReference>
<dbReference type="InterPro" id="IPR036872">
    <property type="entry name" value="CH_dom_sf"/>
</dbReference>
<dbReference type="SUPFAM" id="SSF81296">
    <property type="entry name" value="E set domains"/>
    <property type="match status" value="20"/>
</dbReference>
<dbReference type="FunFam" id="2.60.40.10:FF:000140">
    <property type="entry name" value="FiLamiN (Actin binding protein) homolog"/>
    <property type="match status" value="3"/>
</dbReference>
<evidence type="ECO:0000256" key="1">
    <source>
        <dbReference type="ARBA" id="ARBA00004245"/>
    </source>
</evidence>
<keyword evidence="4" id="KW-0677">Repeat</keyword>
<dbReference type="FunFam" id="2.60.40.10:FF:000096">
    <property type="entry name" value="filamin-C isoform X2"/>
    <property type="match status" value="1"/>
</dbReference>
<feature type="repeat" description="Filamin" evidence="7">
    <location>
        <begin position="1913"/>
        <end position="2006"/>
    </location>
</feature>
<proteinExistence type="inferred from homology"/>
<dbReference type="InterPro" id="IPR044801">
    <property type="entry name" value="Filamin"/>
</dbReference>
<dbReference type="SMART" id="SM00033">
    <property type="entry name" value="CH"/>
    <property type="match status" value="2"/>
</dbReference>
<feature type="repeat" description="Filamin" evidence="7">
    <location>
        <begin position="1819"/>
        <end position="1911"/>
    </location>
</feature>
<evidence type="ECO:0000256" key="6">
    <source>
        <dbReference type="ARBA" id="ARBA00023212"/>
    </source>
</evidence>
<comment type="similarity">
    <text evidence="2">Belongs to the filamin family.</text>
</comment>
<feature type="repeat" description="Filamin" evidence="7">
    <location>
        <begin position="1626"/>
        <end position="1718"/>
    </location>
</feature>
<feature type="repeat" description="Filamin" evidence="7">
    <location>
        <begin position="577"/>
        <end position="662"/>
    </location>
</feature>
<feature type="repeat" description="Filamin" evidence="7">
    <location>
        <begin position="955"/>
        <end position="1047"/>
    </location>
</feature>
<evidence type="ECO:0000259" key="9">
    <source>
        <dbReference type="PROSITE" id="PS50021"/>
    </source>
</evidence>
<dbReference type="Pfam" id="PF00630">
    <property type="entry name" value="Filamin"/>
    <property type="match status" value="20"/>
</dbReference>
<dbReference type="InterPro" id="IPR017868">
    <property type="entry name" value="Filamin/ABP280_repeat-like"/>
</dbReference>
<reference evidence="10 11" key="1">
    <citation type="submission" date="2024-02" db="EMBL/GenBank/DDBJ databases">
        <title>Chromosome-scale genome assembly of the rough periwinkle Littorina saxatilis.</title>
        <authorList>
            <person name="De Jode A."/>
            <person name="Faria R."/>
            <person name="Formenti G."/>
            <person name="Sims Y."/>
            <person name="Smith T.P."/>
            <person name="Tracey A."/>
            <person name="Wood J.M.D."/>
            <person name="Zagrodzka Z.B."/>
            <person name="Johannesson K."/>
            <person name="Butlin R.K."/>
            <person name="Leder E.H."/>
        </authorList>
    </citation>
    <scope>NUCLEOTIDE SEQUENCE [LARGE SCALE GENOMIC DNA]</scope>
    <source>
        <strain evidence="10">Snail1</strain>
        <tissue evidence="10">Muscle</tissue>
    </source>
</reference>
<feature type="compositionally biased region" description="Acidic residues" evidence="8">
    <location>
        <begin position="7"/>
        <end position="17"/>
    </location>
</feature>
<evidence type="ECO:0000256" key="2">
    <source>
        <dbReference type="ARBA" id="ARBA00009238"/>
    </source>
</evidence>
<dbReference type="PROSITE" id="PS00019">
    <property type="entry name" value="ACTININ_1"/>
    <property type="match status" value="1"/>
</dbReference>
<feature type="repeat" description="Filamin" evidence="7">
    <location>
        <begin position="1048"/>
        <end position="1144"/>
    </location>
</feature>
<feature type="repeat" description="Filamin" evidence="7">
    <location>
        <begin position="1539"/>
        <end position="1623"/>
    </location>
</feature>
<dbReference type="FunFam" id="2.60.40.10:FF:000001">
    <property type="entry name" value="Filamin-C isoform b"/>
    <property type="match status" value="5"/>
</dbReference>
<keyword evidence="6" id="KW-0206">Cytoskeleton</keyword>
<feature type="repeat" description="Filamin" evidence="7">
    <location>
        <begin position="265"/>
        <end position="363"/>
    </location>
</feature>
<feature type="repeat" description="Filamin" evidence="7">
    <location>
        <begin position="665"/>
        <end position="761"/>
    </location>
</feature>
<gene>
    <name evidence="10" type="ORF">V1264_020173</name>
</gene>
<organism evidence="10 11">
    <name type="scientific">Littorina saxatilis</name>
    <dbReference type="NCBI Taxonomy" id="31220"/>
    <lineage>
        <taxon>Eukaryota</taxon>
        <taxon>Metazoa</taxon>
        <taxon>Spiralia</taxon>
        <taxon>Lophotrochozoa</taxon>
        <taxon>Mollusca</taxon>
        <taxon>Gastropoda</taxon>
        <taxon>Caenogastropoda</taxon>
        <taxon>Littorinimorpha</taxon>
        <taxon>Littorinoidea</taxon>
        <taxon>Littorinidae</taxon>
        <taxon>Littorina</taxon>
    </lineage>
</organism>
<feature type="repeat" description="Filamin" evidence="7">
    <location>
        <begin position="1388"/>
        <end position="1444"/>
    </location>
</feature>
<evidence type="ECO:0000256" key="4">
    <source>
        <dbReference type="ARBA" id="ARBA00022737"/>
    </source>
</evidence>
<dbReference type="GO" id="GO:0030036">
    <property type="term" value="P:actin cytoskeleton organization"/>
    <property type="evidence" value="ECO:0007669"/>
    <property type="project" value="InterPro"/>
</dbReference>
<dbReference type="SMART" id="SM00557">
    <property type="entry name" value="IG_FLMN"/>
    <property type="match status" value="20"/>
</dbReference>
<dbReference type="CDD" id="cd21315">
    <property type="entry name" value="CH_dFLNA-like_rpt2"/>
    <property type="match status" value="1"/>
</dbReference>
<evidence type="ECO:0000256" key="5">
    <source>
        <dbReference type="ARBA" id="ARBA00023203"/>
    </source>
</evidence>
<dbReference type="FunFam" id="2.60.40.10:FF:000007">
    <property type="entry name" value="Filamin-B isoform C"/>
    <property type="match status" value="2"/>
</dbReference>
<dbReference type="InterPro" id="IPR014756">
    <property type="entry name" value="Ig_E-set"/>
</dbReference>
<dbReference type="CDD" id="cd21311">
    <property type="entry name" value="CH_dFLNA-like_rpt1"/>
    <property type="match status" value="1"/>
</dbReference>
<feature type="domain" description="Calponin-homology (CH)" evidence="9">
    <location>
        <begin position="155"/>
        <end position="258"/>
    </location>
</feature>
<dbReference type="PANTHER" id="PTHR38537:SF8">
    <property type="entry name" value="FILAMIN-A"/>
    <property type="match status" value="1"/>
</dbReference>
<dbReference type="PROSITE" id="PS50021">
    <property type="entry name" value="CH"/>
    <property type="match status" value="2"/>
</dbReference>
<feature type="repeat" description="Filamin" evidence="7">
    <location>
        <begin position="1145"/>
        <end position="1240"/>
    </location>
</feature>
<dbReference type="FunFam" id="1.10.418.10:FF:000008">
    <property type="entry name" value="Filamin-B isoform C"/>
    <property type="match status" value="1"/>
</dbReference>
<keyword evidence="3" id="KW-0963">Cytoplasm</keyword>
<dbReference type="SUPFAM" id="SSF47576">
    <property type="entry name" value="Calponin-homology domain, CH-domain"/>
    <property type="match status" value="1"/>
</dbReference>
<feature type="repeat" description="Filamin" evidence="7">
    <location>
        <begin position="2009"/>
        <end position="2100"/>
    </location>
</feature>
<dbReference type="PANTHER" id="PTHR38537">
    <property type="entry name" value="JITTERBUG, ISOFORM N"/>
    <property type="match status" value="1"/>
</dbReference>
<evidence type="ECO:0000256" key="3">
    <source>
        <dbReference type="ARBA" id="ARBA00022490"/>
    </source>
</evidence>
<dbReference type="EMBL" id="JBAMIC010000010">
    <property type="protein sequence ID" value="KAK7101854.1"/>
    <property type="molecule type" value="Genomic_DNA"/>
</dbReference>
<feature type="domain" description="Calponin-homology (CH)" evidence="9">
    <location>
        <begin position="31"/>
        <end position="137"/>
    </location>
</feature>
<evidence type="ECO:0000256" key="8">
    <source>
        <dbReference type="SAM" id="MobiDB-lite"/>
    </source>
</evidence>
<name>A0AAN9GBT5_9CAEN</name>
<feature type="repeat" description="Filamin" evidence="7">
    <location>
        <begin position="869"/>
        <end position="954"/>
    </location>
</feature>
<dbReference type="PROSITE" id="PS00020">
    <property type="entry name" value="ACTININ_2"/>
    <property type="match status" value="1"/>
</dbReference>
<evidence type="ECO:0000256" key="7">
    <source>
        <dbReference type="PROSITE-ProRule" id="PRU00087"/>
    </source>
</evidence>
<dbReference type="GO" id="GO:0051015">
    <property type="term" value="F:actin filament binding"/>
    <property type="evidence" value="ECO:0007669"/>
    <property type="project" value="InterPro"/>
</dbReference>
<accession>A0AAN9GBT5</accession>
<feature type="repeat" description="Filamin" evidence="7">
    <location>
        <begin position="365"/>
        <end position="472"/>
    </location>
</feature>
<dbReference type="GO" id="GO:0005856">
    <property type="term" value="C:cytoskeleton"/>
    <property type="evidence" value="ECO:0007669"/>
    <property type="project" value="UniProtKB-SubCell"/>
</dbReference>
<dbReference type="InterPro" id="IPR001715">
    <property type="entry name" value="CH_dom"/>
</dbReference>
<evidence type="ECO:0000313" key="10">
    <source>
        <dbReference type="EMBL" id="KAK7101854.1"/>
    </source>
</evidence>
<keyword evidence="5" id="KW-0009">Actin-binding</keyword>
<dbReference type="Proteomes" id="UP001374579">
    <property type="component" value="Unassembled WGS sequence"/>
</dbReference>
<feature type="repeat" description="Filamin" evidence="7">
    <location>
        <begin position="473"/>
        <end position="571"/>
    </location>
</feature>
<feature type="repeat" description="Filamin" evidence="7">
    <location>
        <begin position="1444"/>
        <end position="1536"/>
    </location>
</feature>
<feature type="repeat" description="Filamin" evidence="7">
    <location>
        <begin position="2134"/>
        <end position="2228"/>
    </location>
</feature>
<comment type="caution">
    <text evidence="10">The sequence shown here is derived from an EMBL/GenBank/DDBJ whole genome shotgun (WGS) entry which is preliminary data.</text>
</comment>
<feature type="repeat" description="Filamin" evidence="7">
    <location>
        <begin position="762"/>
        <end position="857"/>
    </location>
</feature>
<feature type="region of interest" description="Disordered" evidence="8">
    <location>
        <begin position="1"/>
        <end position="21"/>
    </location>
</feature>
<sequence>MHANDEREADFEDEEMSTAERELADDAQWKIIQKNTFTRWANEHLKTVNKALADLESDFSDGLRLLALIEVLSGKKFKHVNKRPNFRTQKLENVTMTLKFLEEDEGIRIVNIDSTDIVDKKLKLILGLIWTLILHYSISMPMWEGEEPTPSEGGPTPKQRLLNWIQSKVPDMPIKNFTTDWNDGRAIGALVDAVGPGLCPDWEDWNPKNGKNNAKEAMDAAEKWLDVPQLIKPDEMTNPKVDDLSMMTYLSQFPNAKLKPGAPTRPRVNPARVRAYGPGLEPKGNQVGAPARFTVETFSAGKGALEVMVLNPKGAKENCESVFNNDRNMTYSCVYVPTMEGEFRVIIKFASKEIAKSPFKVTVEGAAGDATKVTAKGPGIEKTGVVATKKTYFEVYTKGAMKFTTGAGNGKVDVVILDPHGRKDTIRPSIQPVVGKECTFLVEYVPIDQGLHSVNVFFAGSQIPHSPFGVQVAPPSNAKACYASGRGIQPRGIRVKDEADFYVHTKGAGEGDVSVQIIGPGGSEEKCKIRKLPDQPDVYECIYIPLKPGHYIINVTYGDQHISKSPFKVEVGPFMISKIVAYGPGLTGGVVNQPAIFTVETNGETGALGFSIEGPSQAKIDCKDNGDGSADVTYWPTLAGEYAVHILCNEQDIPKSPYMADIKPAADFNAGKVIAKGPGLEKTGVMVNKWAEFTVDAKLAGKAVLNITCVDVEYKTVEVQVKDNRDGTYSCRYNPSRNCKHTIIITYGHVCVPGSPFRVYVAEPSQPSKVKVHGPGVSPGVKTNSKTFFIVDCTQAGPGDVAVGLTDERGVDVPIKTIDNKDGTFRVEYEAMTPGMYTVMVYFAEKQIPQSPIKVKIESSIDVSGITVEGLQPSVFIEAPTEFTVDARAVTPNGEGKVEAILTTPTGRRMQTVVDNKKDGTYPVLYTPTEQGPQQLDVTYEGIPIPGSPFKVQAVPGNDANKVRAYGPGLKGGITNQPAKFTVDMKGAGKGGLGLGIEGPVEAKMNCKDNRDGTCEVEYMPTKPGNYDIAVTFADKPIPDSPFRVRISNPVDASKVKCYGPGLDSKGVTAGAPADFTIDAREAGDAPLQVTYTDQTGATFPAEVVPVEEGLFQATYKPTAEGKCKVDVQYGGKEVPNSPFSMRVLPGVDPSKVKVTGPGVQGTTPASMPAKFTVDTKEAGVADLECVVQRPDGTFIRPYIQDNGDGTFDVAYTPEDLGVYDVIVKYAGQDVPGAPFPVKATPTGDASKCKITDGADKTVPVNKETFITVDAAEAGSGKVTCRIRSPNGSDIDIDIIDKGDGTFTIAFTPQFPGDYTIEIKFGGNMVPNGDYTIQAVSEEEYEEYLQNKVDEDLIAPDSVDSLRSAAPGSGLFKPVDFCFQVGPIFNFVSAAVVMPSGKTAYPKIEDNRDGTVTVRYQPTETGLHELHVKYNNEPIDGSPFLFHVDSVNSGYVTAYGPGLSHGTVHEPAYFTINTKEAGAGGLSLAVEGPSKTEIKCVDNQDGTCTVSYMPTVPGEYLITVKFADKNIMGSPFTAKITPGEPKKRAQLSVGSSSEVSLKVTETDISDLTASIKSPTGREEPCLLKRLANGHLGITFTPRETGEHLVNVYRNGKHIANSPFKIVVGESELGNASKVKVSGKGLKEGMANEVNEFIVDTREAGYGGMSLSIEGPSKADIECHDNEDGTCRVTYKPTEPGTYIINIKFADQHVPGSPFTVKIGGEPSAKITERITRHKAAADVTHVGSECELSLKIPGTSPFDMTASVKSPSGLTELCDIVSLDDNHYSIKFVPKEMGVHTVSVKHKEMHIPGSPFQFTVGPIAGGGSHKVHAAGPGLERGEVKQPCDFNIYTREAGAGGLSIAVEGPSKAEIDFQDRKDGSCGVTYVVSEPGEYYVSIKFNDEHIPESPFRVPITPSIGDARKISIQALQDKGLTVNKPAAFIVNFNGAKGKLTATVVSPSGAQEEALVQEVDDGQYAVRFIPRENGLHYVEVLFDGYHIPDSPFRIMVGKVDAADAGKVTAFGDGLHTGTTGQISKFIVNTVNAGAGALAVTVEGPSKVKLECREVDEGYEFTYCPKAPGDYLITIRYAGVNIAGSPFKARVEGSGQASAVQEHASVVVETVTKTSTTTKFSGIAKFSSDATKCVAKGNGLTKAFRGKTTSFTVDTTGAGNNILYVGMKGPKSPVDELTVKFIGNNQYTINYTVKQQGQYILIVRWGEEDIPGSPFAVEVI</sequence>
<feature type="repeat" description="Filamin" evidence="7">
    <location>
        <begin position="1241"/>
        <end position="1335"/>
    </location>
</feature>
<keyword evidence="11" id="KW-1185">Reference proteome</keyword>
<dbReference type="PROSITE" id="PS50194">
    <property type="entry name" value="FILAMIN_REPEAT"/>
    <property type="match status" value="20"/>
</dbReference>
<dbReference type="Pfam" id="PF00307">
    <property type="entry name" value="CH"/>
    <property type="match status" value="2"/>
</dbReference>
<dbReference type="InterPro" id="IPR001589">
    <property type="entry name" value="Actinin_actin-bd_CS"/>
</dbReference>
<dbReference type="Gene3D" id="2.60.40.10">
    <property type="entry name" value="Immunoglobulins"/>
    <property type="match status" value="20"/>
</dbReference>
<dbReference type="InterPro" id="IPR001298">
    <property type="entry name" value="Filamin/ABP280_rpt"/>
</dbReference>
<comment type="subcellular location">
    <subcellularLocation>
        <location evidence="1">Cytoplasm</location>
        <location evidence="1">Cytoskeleton</location>
    </subcellularLocation>
</comment>
<dbReference type="FunFam" id="2.60.40.10:FF:000092">
    <property type="entry name" value="Filamin-B isoform B"/>
    <property type="match status" value="1"/>
</dbReference>
<feature type="repeat" description="Filamin" evidence="7">
    <location>
        <begin position="1742"/>
        <end position="1816"/>
    </location>
</feature>
<protein>
    <recommendedName>
        <fullName evidence="9">Calponin-homology (CH) domain-containing protein</fullName>
    </recommendedName>
</protein>
<dbReference type="Gene3D" id="1.10.418.10">
    <property type="entry name" value="Calponin-like domain"/>
    <property type="match status" value="2"/>
</dbReference>
<evidence type="ECO:0000313" key="11">
    <source>
        <dbReference type="Proteomes" id="UP001374579"/>
    </source>
</evidence>